<keyword evidence="2" id="KW-0813">Transport</keyword>
<evidence type="ECO:0000313" key="6">
    <source>
        <dbReference type="EMBL" id="KTD04250.1"/>
    </source>
</evidence>
<dbReference type="InterPro" id="IPR011701">
    <property type="entry name" value="MFS"/>
</dbReference>
<dbReference type="InterPro" id="IPR036259">
    <property type="entry name" value="MFS_trans_sf"/>
</dbReference>
<sequence>MLPITPLFFLIAFASVNALLFTPALPLMSVFFGVTEAVAENFMTVFLIGYTLGQLVYGPFSNRYGRRRSLMIGTFMQIGSQLVCLAGVATQQFWLLLLGRFFMAIGSGVGLKMTFTLVSETLSPERASRVIALVSMAFALSPALSVAAGAYLTVVFGWESIFYGATVYGLIILLFIKTLPETCQHKDRDALNPVKLLQNLRLQFADRQLVCWAMMMGSTTAIAYLFATLAPFIAISEAGLSEKAFGLYNLVPAIGLVSGGLIAAHLSARVSQRMALSAGLGITAVSVVLMGVATYLKMPVLWMLFVPMITVNFGNALIYPNASVLALKKATDKSNASAVMSFINMGFATVMVLAAGFTTPGQLVFMAALVLLTIFMALCLWGRR</sequence>
<evidence type="ECO:0000256" key="5">
    <source>
        <dbReference type="ARBA" id="ARBA00023136"/>
    </source>
</evidence>
<dbReference type="Proteomes" id="UP000054785">
    <property type="component" value="Unassembled WGS sequence"/>
</dbReference>
<gene>
    <name evidence="6" type="ORF">Lgee_0280</name>
</gene>
<dbReference type="PROSITE" id="PS50850">
    <property type="entry name" value="MFS"/>
    <property type="match status" value="1"/>
</dbReference>
<dbReference type="PANTHER" id="PTHR23502:SF132">
    <property type="entry name" value="POLYAMINE TRANSPORTER 2-RELATED"/>
    <property type="match status" value="1"/>
</dbReference>
<dbReference type="GO" id="GO:0022857">
    <property type="term" value="F:transmembrane transporter activity"/>
    <property type="evidence" value="ECO:0007669"/>
    <property type="project" value="InterPro"/>
</dbReference>
<evidence type="ECO:0000256" key="2">
    <source>
        <dbReference type="ARBA" id="ARBA00022448"/>
    </source>
</evidence>
<keyword evidence="4" id="KW-1133">Transmembrane helix</keyword>
<dbReference type="OrthoDB" id="5653806at2"/>
<dbReference type="PANTHER" id="PTHR23502">
    <property type="entry name" value="MAJOR FACILITATOR SUPERFAMILY"/>
    <property type="match status" value="1"/>
</dbReference>
<dbReference type="EMBL" id="LNYC01000005">
    <property type="protein sequence ID" value="KTD04250.1"/>
    <property type="molecule type" value="Genomic_DNA"/>
</dbReference>
<name>A0A0W0U8Y0_9GAMM</name>
<dbReference type="AlphaFoldDB" id="A0A0W0U8Y0"/>
<dbReference type="GO" id="GO:0005886">
    <property type="term" value="C:plasma membrane"/>
    <property type="evidence" value="ECO:0007669"/>
    <property type="project" value="TreeGrafter"/>
</dbReference>
<keyword evidence="3" id="KW-0812">Transmembrane</keyword>
<organism evidence="6 7">
    <name type="scientific">Legionella geestiana</name>
    <dbReference type="NCBI Taxonomy" id="45065"/>
    <lineage>
        <taxon>Bacteria</taxon>
        <taxon>Pseudomonadati</taxon>
        <taxon>Pseudomonadota</taxon>
        <taxon>Gammaproteobacteria</taxon>
        <taxon>Legionellales</taxon>
        <taxon>Legionellaceae</taxon>
        <taxon>Legionella</taxon>
    </lineage>
</organism>
<dbReference type="RefSeq" id="WP_051551008.1">
    <property type="nucleotide sequence ID" value="NZ_CAAAHN010000001.1"/>
</dbReference>
<dbReference type="Pfam" id="PF07690">
    <property type="entry name" value="MFS_1"/>
    <property type="match status" value="1"/>
</dbReference>
<reference evidence="6 7" key="1">
    <citation type="submission" date="2015-11" db="EMBL/GenBank/DDBJ databases">
        <title>Genomic analysis of 38 Legionella species identifies large and diverse effector repertoires.</title>
        <authorList>
            <person name="Burstein D."/>
            <person name="Amaro F."/>
            <person name="Zusman T."/>
            <person name="Lifshitz Z."/>
            <person name="Cohen O."/>
            <person name="Gilbert J.A."/>
            <person name="Pupko T."/>
            <person name="Shuman H.A."/>
            <person name="Segal G."/>
        </authorList>
    </citation>
    <scope>NUCLEOTIDE SEQUENCE [LARGE SCALE GENOMIC DNA]</scope>
    <source>
        <strain evidence="6 7">ATCC 49504</strain>
    </source>
</reference>
<dbReference type="SUPFAM" id="SSF103473">
    <property type="entry name" value="MFS general substrate transporter"/>
    <property type="match status" value="1"/>
</dbReference>
<evidence type="ECO:0000256" key="3">
    <source>
        <dbReference type="ARBA" id="ARBA00022692"/>
    </source>
</evidence>
<comment type="caution">
    <text evidence="6">The sequence shown here is derived from an EMBL/GenBank/DDBJ whole genome shotgun (WGS) entry which is preliminary data.</text>
</comment>
<evidence type="ECO:0000313" key="7">
    <source>
        <dbReference type="Proteomes" id="UP000054785"/>
    </source>
</evidence>
<dbReference type="PATRIC" id="fig|45065.4.peg.299"/>
<accession>A0A0W0U8Y0</accession>
<protein>
    <submittedName>
        <fullName evidence="6">Major facilitator superfamily transporter</fullName>
    </submittedName>
</protein>
<dbReference type="InterPro" id="IPR020846">
    <property type="entry name" value="MFS_dom"/>
</dbReference>
<keyword evidence="5" id="KW-0472">Membrane</keyword>
<proteinExistence type="predicted"/>
<evidence type="ECO:0000256" key="4">
    <source>
        <dbReference type="ARBA" id="ARBA00022989"/>
    </source>
</evidence>
<comment type="subcellular location">
    <subcellularLocation>
        <location evidence="1">Membrane</location>
        <topology evidence="1">Multi-pass membrane protein</topology>
    </subcellularLocation>
</comment>
<dbReference type="Gene3D" id="1.20.1720.10">
    <property type="entry name" value="Multidrug resistance protein D"/>
    <property type="match status" value="1"/>
</dbReference>
<keyword evidence="7" id="KW-1185">Reference proteome</keyword>
<dbReference type="STRING" id="45065.Lgee_0280"/>
<evidence type="ECO:0000256" key="1">
    <source>
        <dbReference type="ARBA" id="ARBA00004141"/>
    </source>
</evidence>